<accession>A0A382PWP9</accession>
<reference evidence="1" key="1">
    <citation type="submission" date="2018-05" db="EMBL/GenBank/DDBJ databases">
        <authorList>
            <person name="Lanie J.A."/>
            <person name="Ng W.-L."/>
            <person name="Kazmierczak K.M."/>
            <person name="Andrzejewski T.M."/>
            <person name="Davidsen T.M."/>
            <person name="Wayne K.J."/>
            <person name="Tettelin H."/>
            <person name="Glass J.I."/>
            <person name="Rusch D."/>
            <person name="Podicherti R."/>
            <person name="Tsui H.-C.T."/>
            <person name="Winkler M.E."/>
        </authorList>
    </citation>
    <scope>NUCLEOTIDE SEQUENCE</scope>
</reference>
<organism evidence="1">
    <name type="scientific">marine metagenome</name>
    <dbReference type="NCBI Taxonomy" id="408172"/>
    <lineage>
        <taxon>unclassified sequences</taxon>
        <taxon>metagenomes</taxon>
        <taxon>ecological metagenomes</taxon>
    </lineage>
</organism>
<evidence type="ECO:0000313" key="1">
    <source>
        <dbReference type="EMBL" id="SVC77764.1"/>
    </source>
</evidence>
<name>A0A382PWP9_9ZZZZ</name>
<gene>
    <name evidence="1" type="ORF">METZ01_LOCUS330618</name>
</gene>
<dbReference type="AlphaFoldDB" id="A0A382PWP9"/>
<sequence>MDSISQLEGLKKIASELSINIITGSLFDSEITVKSGHCKVNGNSTIIIDSLLSNQEQSEIIIQVLKELDLEAVYLPAWIREHLESDNSL</sequence>
<proteinExistence type="predicted"/>
<protein>
    <submittedName>
        <fullName evidence="1">Uncharacterized protein</fullName>
    </submittedName>
</protein>
<dbReference type="EMBL" id="UINC01110330">
    <property type="protein sequence ID" value="SVC77764.1"/>
    <property type="molecule type" value="Genomic_DNA"/>
</dbReference>